<dbReference type="PANTHER" id="PTHR13844">
    <property type="entry name" value="SWI/SNF-RELATED MATRIX-ASSOCIATED ACTIN-DEPENDENT REGULATOR OF CHROMATIN SUBFAMILY D"/>
    <property type="match status" value="1"/>
</dbReference>
<dbReference type="SUPFAM" id="SSF109715">
    <property type="entry name" value="DEK C-terminal domain"/>
    <property type="match status" value="1"/>
</dbReference>
<dbReference type="InParanoid" id="A0A2J6TGQ3"/>
<feature type="compositionally biased region" description="Basic and acidic residues" evidence="1">
    <location>
        <begin position="108"/>
        <end position="117"/>
    </location>
</feature>
<feature type="domain" description="DM2" evidence="2">
    <location>
        <begin position="233"/>
        <end position="310"/>
    </location>
</feature>
<dbReference type="RefSeq" id="XP_024739099.1">
    <property type="nucleotide sequence ID" value="XM_024882767.1"/>
</dbReference>
<feature type="compositionally biased region" description="Polar residues" evidence="1">
    <location>
        <begin position="175"/>
        <end position="187"/>
    </location>
</feature>
<evidence type="ECO:0000259" key="2">
    <source>
        <dbReference type="PROSITE" id="PS51925"/>
    </source>
</evidence>
<accession>A0A2J6TGQ3</accession>
<dbReference type="Gene3D" id="1.10.10.60">
    <property type="entry name" value="Homeodomain-like"/>
    <property type="match status" value="1"/>
</dbReference>
<name>A0A2J6TGQ3_9HELO</name>
<feature type="domain" description="DEK-C" evidence="3">
    <location>
        <begin position="5"/>
        <end position="60"/>
    </location>
</feature>
<dbReference type="InterPro" id="IPR019835">
    <property type="entry name" value="SWIB_domain"/>
</dbReference>
<evidence type="ECO:0000256" key="1">
    <source>
        <dbReference type="SAM" id="MobiDB-lite"/>
    </source>
</evidence>
<dbReference type="CDD" id="cd10567">
    <property type="entry name" value="SWIB-MDM2_like"/>
    <property type="match status" value="1"/>
</dbReference>
<feature type="region of interest" description="Disordered" evidence="1">
    <location>
        <begin position="108"/>
        <end position="216"/>
    </location>
</feature>
<gene>
    <name evidence="4" type="ORF">K444DRAFT_627161</name>
</gene>
<sequence>MSLLPAEHAQYSAIIDGILASSDLQTISSKQIRKSLQQELQHDISDKKARLSSPTSSLNQLTLTQDAVQKLILERFDHANNAAAEAEDAPLPTIESAPLATNGHVKAELPSHARVKNESTPPSFRAISTPSASASASVAKSEPESDSDNIAPPKKKRKQISKQDSDAKLAAMLQAQENSRVSRSTRGAGNKKVVKKTPKKPRKKSEKKVKAEDDSDIEVGSDGEVKEKVKKGGFHKLYHLSAPLADLVGEPTLSRPQTVKKIWEYIKARDLQDPNDKRQIRCDEKMQLVFKQDKVHMFTMNKILGKQLYDVEEE</sequence>
<evidence type="ECO:0000259" key="3">
    <source>
        <dbReference type="PROSITE" id="PS51998"/>
    </source>
</evidence>
<feature type="compositionally biased region" description="Basic residues" evidence="1">
    <location>
        <begin position="192"/>
        <end position="207"/>
    </location>
</feature>
<proteinExistence type="predicted"/>
<dbReference type="AlphaFoldDB" id="A0A2J6TGQ3"/>
<dbReference type="Proteomes" id="UP000235371">
    <property type="component" value="Unassembled WGS sequence"/>
</dbReference>
<dbReference type="OrthoDB" id="10251073at2759"/>
<keyword evidence="5" id="KW-1185">Reference proteome</keyword>
<dbReference type="InterPro" id="IPR003121">
    <property type="entry name" value="SWIB_MDM2_domain"/>
</dbReference>
<dbReference type="EMBL" id="KZ613783">
    <property type="protein sequence ID" value="PMD62195.1"/>
    <property type="molecule type" value="Genomic_DNA"/>
</dbReference>
<dbReference type="Pfam" id="PF02201">
    <property type="entry name" value="SWIB"/>
    <property type="match status" value="1"/>
</dbReference>
<evidence type="ECO:0000313" key="5">
    <source>
        <dbReference type="Proteomes" id="UP000235371"/>
    </source>
</evidence>
<dbReference type="GeneID" id="36590844"/>
<dbReference type="SMART" id="SM00151">
    <property type="entry name" value="SWIB"/>
    <property type="match status" value="1"/>
</dbReference>
<dbReference type="PROSITE" id="PS51998">
    <property type="entry name" value="DEK_C"/>
    <property type="match status" value="1"/>
</dbReference>
<dbReference type="SUPFAM" id="SSF47592">
    <property type="entry name" value="SWIB/MDM2 domain"/>
    <property type="match status" value="1"/>
</dbReference>
<feature type="compositionally biased region" description="Low complexity" evidence="1">
    <location>
        <begin position="126"/>
        <end position="140"/>
    </location>
</feature>
<dbReference type="Pfam" id="PF08766">
    <property type="entry name" value="DEK_C"/>
    <property type="match status" value="1"/>
</dbReference>
<reference evidence="4 5" key="1">
    <citation type="submission" date="2016-04" db="EMBL/GenBank/DDBJ databases">
        <title>A degradative enzymes factory behind the ericoid mycorrhizal symbiosis.</title>
        <authorList>
            <consortium name="DOE Joint Genome Institute"/>
            <person name="Martino E."/>
            <person name="Morin E."/>
            <person name="Grelet G."/>
            <person name="Kuo A."/>
            <person name="Kohler A."/>
            <person name="Daghino S."/>
            <person name="Barry K."/>
            <person name="Choi C."/>
            <person name="Cichocki N."/>
            <person name="Clum A."/>
            <person name="Copeland A."/>
            <person name="Hainaut M."/>
            <person name="Haridas S."/>
            <person name="Labutti K."/>
            <person name="Lindquist E."/>
            <person name="Lipzen A."/>
            <person name="Khouja H.-R."/>
            <person name="Murat C."/>
            <person name="Ohm R."/>
            <person name="Olson A."/>
            <person name="Spatafora J."/>
            <person name="Veneault-Fourrey C."/>
            <person name="Henrissat B."/>
            <person name="Grigoriev I."/>
            <person name="Martin F."/>
            <person name="Perotto S."/>
        </authorList>
    </citation>
    <scope>NUCLEOTIDE SEQUENCE [LARGE SCALE GENOMIC DNA]</scope>
    <source>
        <strain evidence="4 5">E</strain>
    </source>
</reference>
<dbReference type="PROSITE" id="PS51925">
    <property type="entry name" value="SWIB_MDM2"/>
    <property type="match status" value="1"/>
</dbReference>
<dbReference type="STRING" id="1095630.A0A2J6TGQ3"/>
<protein>
    <submittedName>
        <fullName evidence="4">SWIB-domain-containing protein</fullName>
    </submittedName>
</protein>
<dbReference type="InterPro" id="IPR036885">
    <property type="entry name" value="SWIB_MDM2_dom_sf"/>
</dbReference>
<dbReference type="Gene3D" id="1.10.245.10">
    <property type="entry name" value="SWIB/MDM2 domain"/>
    <property type="match status" value="1"/>
</dbReference>
<evidence type="ECO:0000313" key="4">
    <source>
        <dbReference type="EMBL" id="PMD62195.1"/>
    </source>
</evidence>
<dbReference type="InterPro" id="IPR014876">
    <property type="entry name" value="DEK_C"/>
</dbReference>
<organism evidence="4 5">
    <name type="scientific">Hyaloscypha bicolor E</name>
    <dbReference type="NCBI Taxonomy" id="1095630"/>
    <lineage>
        <taxon>Eukaryota</taxon>
        <taxon>Fungi</taxon>
        <taxon>Dikarya</taxon>
        <taxon>Ascomycota</taxon>
        <taxon>Pezizomycotina</taxon>
        <taxon>Leotiomycetes</taxon>
        <taxon>Helotiales</taxon>
        <taxon>Hyaloscyphaceae</taxon>
        <taxon>Hyaloscypha</taxon>
        <taxon>Hyaloscypha bicolor</taxon>
    </lineage>
</organism>